<evidence type="ECO:0000256" key="1">
    <source>
        <dbReference type="ARBA" id="ARBA00007484"/>
    </source>
</evidence>
<dbReference type="EMBL" id="AP019309">
    <property type="protein sequence ID" value="BBH27659.1"/>
    <property type="molecule type" value="Genomic_DNA"/>
</dbReference>
<keyword evidence="6" id="KW-0742">SOS response</keyword>
<evidence type="ECO:0000256" key="2">
    <source>
        <dbReference type="ARBA" id="ARBA00022763"/>
    </source>
</evidence>
<accession>A0A3G9JXG2</accession>
<dbReference type="GO" id="GO:0003677">
    <property type="term" value="F:DNA binding"/>
    <property type="evidence" value="ECO:0007669"/>
    <property type="project" value="InterPro"/>
</dbReference>
<dbReference type="CDD" id="cd00093">
    <property type="entry name" value="HTH_XRE"/>
    <property type="match status" value="1"/>
</dbReference>
<dbReference type="InterPro" id="IPR006197">
    <property type="entry name" value="Peptidase_S24_LexA"/>
</dbReference>
<dbReference type="RefSeq" id="WP_125120362.1">
    <property type="nucleotide sequence ID" value="NZ_AP019309.1"/>
</dbReference>
<dbReference type="GO" id="GO:0009432">
    <property type="term" value="P:SOS response"/>
    <property type="evidence" value="ECO:0007669"/>
    <property type="project" value="UniProtKB-KW"/>
</dbReference>
<dbReference type="Pfam" id="PF01381">
    <property type="entry name" value="HTH_3"/>
    <property type="match status" value="1"/>
</dbReference>
<gene>
    <name evidence="9" type="ORF">SG0102_25930</name>
</gene>
<keyword evidence="3 7" id="KW-0378">Hydrolase</keyword>
<comment type="similarity">
    <text evidence="1 7">Belongs to the peptidase S24 family.</text>
</comment>
<dbReference type="SMART" id="SM00530">
    <property type="entry name" value="HTH_XRE"/>
    <property type="match status" value="1"/>
</dbReference>
<dbReference type="PRINTS" id="PR00726">
    <property type="entry name" value="LEXASERPTASE"/>
</dbReference>
<dbReference type="PANTHER" id="PTHR33516">
    <property type="entry name" value="LEXA REPRESSOR"/>
    <property type="match status" value="1"/>
</dbReference>
<keyword evidence="2" id="KW-0227">DNA damage</keyword>
<dbReference type="InterPro" id="IPR015927">
    <property type="entry name" value="Peptidase_S24_S26A/B/C"/>
</dbReference>
<dbReference type="OrthoDB" id="9802364at2"/>
<feature type="domain" description="HTH cro/C1-type" evidence="8">
    <location>
        <begin position="7"/>
        <end position="62"/>
    </location>
</feature>
<proteinExistence type="inferred from homology"/>
<dbReference type="Proteomes" id="UP000268059">
    <property type="component" value="Chromosome"/>
</dbReference>
<dbReference type="GO" id="GO:0006355">
    <property type="term" value="P:regulation of DNA-templated transcription"/>
    <property type="evidence" value="ECO:0007669"/>
    <property type="project" value="InterPro"/>
</dbReference>
<reference evidence="9 10" key="1">
    <citation type="submission" date="2018-11" db="EMBL/GenBank/DDBJ databases">
        <title>Novel Erysipelotrichaceae bacterium isolated from small intestine of a swine.</title>
        <authorList>
            <person name="Kim J.S."/>
            <person name="Choe H."/>
            <person name="Lee Y.R."/>
            <person name="Kim K.M."/>
            <person name="Park D.S."/>
        </authorList>
    </citation>
    <scope>NUCLEOTIDE SEQUENCE [LARGE SCALE GENOMIC DNA]</scope>
    <source>
        <strain evidence="9 10">SG0102</strain>
    </source>
</reference>
<evidence type="ECO:0000256" key="4">
    <source>
        <dbReference type="ARBA" id="ARBA00022813"/>
    </source>
</evidence>
<dbReference type="PROSITE" id="PS50943">
    <property type="entry name" value="HTH_CROC1"/>
    <property type="match status" value="1"/>
</dbReference>
<evidence type="ECO:0000313" key="10">
    <source>
        <dbReference type="Proteomes" id="UP000268059"/>
    </source>
</evidence>
<dbReference type="Gene3D" id="2.10.109.10">
    <property type="entry name" value="Umud Fragment, subunit A"/>
    <property type="match status" value="1"/>
</dbReference>
<evidence type="ECO:0000256" key="3">
    <source>
        <dbReference type="ARBA" id="ARBA00022801"/>
    </source>
</evidence>
<dbReference type="InterPro" id="IPR050077">
    <property type="entry name" value="LexA_repressor"/>
</dbReference>
<dbReference type="InterPro" id="IPR036286">
    <property type="entry name" value="LexA/Signal_pep-like_sf"/>
</dbReference>
<dbReference type="FunCoup" id="A0A3G9JXG2">
    <property type="interactions" value="246"/>
</dbReference>
<keyword evidence="4 7" id="KW-0068">Autocatalytic cleavage</keyword>
<protein>
    <recommendedName>
        <fullName evidence="8">HTH cro/C1-type domain-containing protein</fullName>
    </recommendedName>
</protein>
<dbReference type="Pfam" id="PF00717">
    <property type="entry name" value="Peptidase_S24"/>
    <property type="match status" value="1"/>
</dbReference>
<dbReference type="InParanoid" id="A0A3G9JXG2"/>
<dbReference type="SUPFAM" id="SSF47413">
    <property type="entry name" value="lambda repressor-like DNA-binding domains"/>
    <property type="match status" value="1"/>
</dbReference>
<evidence type="ECO:0000313" key="9">
    <source>
        <dbReference type="EMBL" id="BBH27659.1"/>
    </source>
</evidence>
<dbReference type="InterPro" id="IPR001387">
    <property type="entry name" value="Cro/C1-type_HTH"/>
</dbReference>
<dbReference type="SUPFAM" id="SSF51306">
    <property type="entry name" value="LexA/Signal peptidase"/>
    <property type="match status" value="1"/>
</dbReference>
<sequence length="198" mass="22073">MELKEFIQQYKEEQQINNSEMARRLGVTKSTIHKWLNGDVKKLQSETLQKLSQALGYDVEAVLNGQVIEFKKPILGYVKAGYNLYAEENYLGYEDVTAAENRQGDYFLQVTGDSMIGEGIMDGSLAYIKSCSDVPSGTIAVCLIGGEEVTIKRVIKKEDMIILEAANPQVSARYFSAEEAATLPVQIIGRLVYVKTVF</sequence>
<evidence type="ECO:0000256" key="5">
    <source>
        <dbReference type="ARBA" id="ARBA00023204"/>
    </source>
</evidence>
<name>A0A3G9JXG2_9FIRM</name>
<evidence type="ECO:0000256" key="6">
    <source>
        <dbReference type="ARBA" id="ARBA00023236"/>
    </source>
</evidence>
<dbReference type="PANTHER" id="PTHR33516:SF2">
    <property type="entry name" value="LEXA REPRESSOR-RELATED"/>
    <property type="match status" value="1"/>
</dbReference>
<evidence type="ECO:0000259" key="8">
    <source>
        <dbReference type="PROSITE" id="PS50943"/>
    </source>
</evidence>
<dbReference type="GO" id="GO:0006281">
    <property type="term" value="P:DNA repair"/>
    <property type="evidence" value="ECO:0007669"/>
    <property type="project" value="UniProtKB-KW"/>
</dbReference>
<dbReference type="KEGG" id="ebm:SG0102_25930"/>
<keyword evidence="5" id="KW-0234">DNA repair</keyword>
<dbReference type="CDD" id="cd06529">
    <property type="entry name" value="S24_LexA-like"/>
    <property type="match status" value="1"/>
</dbReference>
<dbReference type="InterPro" id="IPR039418">
    <property type="entry name" value="LexA-like"/>
</dbReference>
<organism evidence="9 10">
    <name type="scientific">Intestinibaculum porci</name>
    <dbReference type="NCBI Taxonomy" id="2487118"/>
    <lineage>
        <taxon>Bacteria</taxon>
        <taxon>Bacillati</taxon>
        <taxon>Bacillota</taxon>
        <taxon>Erysipelotrichia</taxon>
        <taxon>Erysipelotrichales</taxon>
        <taxon>Erysipelotrichaceae</taxon>
        <taxon>Intestinibaculum</taxon>
    </lineage>
</organism>
<dbReference type="AlphaFoldDB" id="A0A3G9JXG2"/>
<dbReference type="InterPro" id="IPR010982">
    <property type="entry name" value="Lambda_DNA-bd_dom_sf"/>
</dbReference>
<evidence type="ECO:0000256" key="7">
    <source>
        <dbReference type="RuleBase" id="RU003991"/>
    </source>
</evidence>
<dbReference type="Gene3D" id="1.10.260.40">
    <property type="entry name" value="lambda repressor-like DNA-binding domains"/>
    <property type="match status" value="1"/>
</dbReference>
<dbReference type="GO" id="GO:0016787">
    <property type="term" value="F:hydrolase activity"/>
    <property type="evidence" value="ECO:0007669"/>
    <property type="project" value="UniProtKB-KW"/>
</dbReference>
<keyword evidence="10" id="KW-1185">Reference proteome</keyword>